<dbReference type="PROSITE" id="PS51585">
    <property type="entry name" value="SAM_MT_TPMT"/>
    <property type="match status" value="1"/>
</dbReference>
<evidence type="ECO:0000256" key="2">
    <source>
        <dbReference type="ARBA" id="ARBA00004496"/>
    </source>
</evidence>
<sequence>MNPDFWHQRWREGRIGFHQDRPTPLLLKHWPALGVAPGSRVFVPLAGKSLDMAWFAAQGLRVLGVELSRLAVEQFFAERGLQPETRESRYGTHYRAGAIELIHGDAFGLDEAALAECAAVFDRAALIALPPPLRQRYAHELYRRLPPRCQGLLITLEYPQHEKDGPPFSVPEGEVRARYAGDWDVETLERRDILAQQPGFRDEGVTALETVVYRLRRRAAP</sequence>
<keyword evidence="5 9" id="KW-0963">Cytoplasm</keyword>
<dbReference type="NCBIfam" id="NF009732">
    <property type="entry name" value="PRK13255.1"/>
    <property type="match status" value="1"/>
</dbReference>
<dbReference type="PIRSF" id="PIRSF023956">
    <property type="entry name" value="Thiopurine_S-methyltransferase"/>
    <property type="match status" value="1"/>
</dbReference>
<keyword evidence="11" id="KW-1185">Reference proteome</keyword>
<dbReference type="PANTHER" id="PTHR10259">
    <property type="entry name" value="THIOPURINE S-METHYLTRANSFERASE"/>
    <property type="match status" value="1"/>
</dbReference>
<gene>
    <name evidence="9" type="primary">tpm</name>
    <name evidence="10" type="ORF">EDC50_2300</name>
</gene>
<comment type="similarity">
    <text evidence="3 9">Belongs to the class I-like SAM-binding methyltransferase superfamily. TPMT family.</text>
</comment>
<organism evidence="10 11">
    <name type="scientific">Vulcaniibacterium tengchongense</name>
    <dbReference type="NCBI Taxonomy" id="1273429"/>
    <lineage>
        <taxon>Bacteria</taxon>
        <taxon>Pseudomonadati</taxon>
        <taxon>Pseudomonadota</taxon>
        <taxon>Gammaproteobacteria</taxon>
        <taxon>Lysobacterales</taxon>
        <taxon>Lysobacteraceae</taxon>
        <taxon>Vulcaniibacterium</taxon>
    </lineage>
</organism>
<evidence type="ECO:0000256" key="6">
    <source>
        <dbReference type="ARBA" id="ARBA00022603"/>
    </source>
</evidence>
<accession>A0A3N4V283</accession>
<comment type="subcellular location">
    <subcellularLocation>
        <location evidence="2 9">Cytoplasm</location>
    </subcellularLocation>
</comment>
<feature type="binding site" evidence="9">
    <location>
        <position position="123"/>
    </location>
    <ligand>
        <name>S-adenosyl-L-methionine</name>
        <dbReference type="ChEBI" id="CHEBI:59789"/>
    </ligand>
</feature>
<keyword evidence="6 9" id="KW-0489">Methyltransferase</keyword>
<dbReference type="EMBL" id="RKQN01000003">
    <property type="protein sequence ID" value="RPE77046.1"/>
    <property type="molecule type" value="Genomic_DNA"/>
</dbReference>
<evidence type="ECO:0000256" key="4">
    <source>
        <dbReference type="ARBA" id="ARBA00011905"/>
    </source>
</evidence>
<evidence type="ECO:0000313" key="10">
    <source>
        <dbReference type="EMBL" id="RPE77046.1"/>
    </source>
</evidence>
<dbReference type="AlphaFoldDB" id="A0A3N4V283"/>
<evidence type="ECO:0000256" key="3">
    <source>
        <dbReference type="ARBA" id="ARBA00008145"/>
    </source>
</evidence>
<dbReference type="OrthoDB" id="9778208at2"/>
<dbReference type="InterPro" id="IPR022474">
    <property type="entry name" value="Thiopur_S-MeTfrase_Se/Te_detox"/>
</dbReference>
<evidence type="ECO:0000256" key="7">
    <source>
        <dbReference type="ARBA" id="ARBA00022679"/>
    </source>
</evidence>
<feature type="binding site" evidence="9">
    <location>
        <position position="45"/>
    </location>
    <ligand>
        <name>S-adenosyl-L-methionine</name>
        <dbReference type="ChEBI" id="CHEBI:59789"/>
    </ligand>
</feature>
<keyword evidence="8 9" id="KW-0949">S-adenosyl-L-methionine</keyword>
<dbReference type="GO" id="GO:0005737">
    <property type="term" value="C:cytoplasm"/>
    <property type="evidence" value="ECO:0007669"/>
    <property type="project" value="UniProtKB-SubCell"/>
</dbReference>
<dbReference type="PANTHER" id="PTHR10259:SF11">
    <property type="entry name" value="THIOPURINE S-METHYLTRANSFERASE"/>
    <property type="match status" value="1"/>
</dbReference>
<evidence type="ECO:0000256" key="9">
    <source>
        <dbReference type="HAMAP-Rule" id="MF_00812"/>
    </source>
</evidence>
<dbReference type="RefSeq" id="WP_123770626.1">
    <property type="nucleotide sequence ID" value="NZ_RKQN01000003.1"/>
</dbReference>
<dbReference type="EC" id="2.1.1.67" evidence="4 9"/>
<dbReference type="Gene3D" id="3.40.50.150">
    <property type="entry name" value="Vaccinia Virus protein VP39"/>
    <property type="match status" value="1"/>
</dbReference>
<evidence type="ECO:0000256" key="1">
    <source>
        <dbReference type="ARBA" id="ARBA00000903"/>
    </source>
</evidence>
<keyword evidence="7 9" id="KW-0808">Transferase</keyword>
<dbReference type="InterPro" id="IPR008854">
    <property type="entry name" value="TPMT"/>
</dbReference>
<evidence type="ECO:0000256" key="5">
    <source>
        <dbReference type="ARBA" id="ARBA00022490"/>
    </source>
</evidence>
<dbReference type="NCBIfam" id="TIGR03840">
    <property type="entry name" value="TMPT_Se_Te"/>
    <property type="match status" value="1"/>
</dbReference>
<evidence type="ECO:0000256" key="8">
    <source>
        <dbReference type="ARBA" id="ARBA00022691"/>
    </source>
</evidence>
<comment type="catalytic activity">
    <reaction evidence="1 9">
        <text>S-adenosyl-L-methionine + a thiopurine = S-adenosyl-L-homocysteine + a thiopurine S-methylether.</text>
        <dbReference type="EC" id="2.1.1.67"/>
    </reaction>
</comment>
<proteinExistence type="inferred from homology"/>
<feature type="binding site" evidence="9">
    <location>
        <position position="10"/>
    </location>
    <ligand>
        <name>S-adenosyl-L-methionine</name>
        <dbReference type="ChEBI" id="CHEBI:59789"/>
    </ligand>
</feature>
<dbReference type="SUPFAM" id="SSF53335">
    <property type="entry name" value="S-adenosyl-L-methionine-dependent methyltransferases"/>
    <property type="match status" value="1"/>
</dbReference>
<feature type="binding site" evidence="9">
    <location>
        <position position="66"/>
    </location>
    <ligand>
        <name>S-adenosyl-L-methionine</name>
        <dbReference type="ChEBI" id="CHEBI:59789"/>
    </ligand>
</feature>
<comment type="caution">
    <text evidence="10">The sequence shown here is derived from an EMBL/GenBank/DDBJ whole genome shotgun (WGS) entry which is preliminary data.</text>
</comment>
<dbReference type="Proteomes" id="UP000269708">
    <property type="component" value="Unassembled WGS sequence"/>
</dbReference>
<evidence type="ECO:0000313" key="11">
    <source>
        <dbReference type="Proteomes" id="UP000269708"/>
    </source>
</evidence>
<dbReference type="FunFam" id="3.40.50.150:FF:000101">
    <property type="entry name" value="Thiopurine S-methyltransferase"/>
    <property type="match status" value="1"/>
</dbReference>
<dbReference type="GO" id="GO:0032259">
    <property type="term" value="P:methylation"/>
    <property type="evidence" value="ECO:0007669"/>
    <property type="project" value="UniProtKB-KW"/>
</dbReference>
<name>A0A3N4V283_9GAMM</name>
<dbReference type="GO" id="GO:0010038">
    <property type="term" value="P:response to metal ion"/>
    <property type="evidence" value="ECO:0007669"/>
    <property type="project" value="InterPro"/>
</dbReference>
<reference evidence="10 11" key="1">
    <citation type="submission" date="2018-11" db="EMBL/GenBank/DDBJ databases">
        <title>Genomic Encyclopedia of Type Strains, Phase IV (KMG-IV): sequencing the most valuable type-strain genomes for metagenomic binning, comparative biology and taxonomic classification.</title>
        <authorList>
            <person name="Goeker M."/>
        </authorList>
    </citation>
    <scope>NUCLEOTIDE SEQUENCE [LARGE SCALE GENOMIC DNA]</scope>
    <source>
        <strain evidence="10 11">DSM 25623</strain>
    </source>
</reference>
<dbReference type="HAMAP" id="MF_00812">
    <property type="entry name" value="Thiopur_methtran"/>
    <property type="match status" value="1"/>
</dbReference>
<dbReference type="GO" id="GO:0008119">
    <property type="term" value="F:thiopurine S-methyltransferase activity"/>
    <property type="evidence" value="ECO:0007669"/>
    <property type="project" value="UniProtKB-UniRule"/>
</dbReference>
<dbReference type="Pfam" id="PF05724">
    <property type="entry name" value="TPMT"/>
    <property type="match status" value="1"/>
</dbReference>
<dbReference type="InterPro" id="IPR025835">
    <property type="entry name" value="Thiopurine_S-MeTrfase"/>
</dbReference>
<protein>
    <recommendedName>
        <fullName evidence="4 9">Thiopurine S-methyltransferase</fullName>
        <ecNumber evidence="4 9">2.1.1.67</ecNumber>
    </recommendedName>
    <alternativeName>
        <fullName evidence="9">Thiopurine methyltransferase</fullName>
    </alternativeName>
</protein>
<dbReference type="InterPro" id="IPR029063">
    <property type="entry name" value="SAM-dependent_MTases_sf"/>
</dbReference>